<sequence>MSLEWVTERPGERKEEPATCSNDFHMPDDGEVNRLLRPGFGLKLNAMPDIMFPSAVLDWSAITLTYEELAMMWFIEQITNKPDWHVKVFNEEIIAKWRNEVMAVDWAAVDLKWARFTDAVFECCIKELQMKAKLCEETGMVPVFDASEAVIKSDSAITADIKAELKKAVAALEDVPEEDKDWHPGSDGKVLDLVHPSLWPLAYGVSRVLPDKRIPLADTLKFCGSGEVVAEPEPFSVLWSNKFQWLPCEVELSADGKPRIASYINNLHPEKHPDLYAVIEKVIGKALPMWDVLYNWPEKYELQRIEVGAVENRPQEPDENPREEDNHNSDWWEDSDDEPDTEIARRDKIWFKLTHPVRRPEVSPHEYSDLTSKDVKESGFFDDAKRVQVIVKLANIHLTPGKPTYDGGSWHIEGQLNEHICATALYYYDNENITESRLAFRTTTNKEENMSDISYEQDDHYSIGRTFKINPSGDTNQDLGSVLTREDRLIAFPNVYQHCVAPFELVDKTKPGHRKILALFLVEPAIPIISTANVPPQQKHWWRDGMNGGRLPPELMDMVWDNLDIPISLEKAKEMRLDVMKERTAIGEANMDRVSSDRFNFCEH</sequence>
<dbReference type="RefSeq" id="XP_038746851.1">
    <property type="nucleotide sequence ID" value="XM_038887809.1"/>
</dbReference>
<feature type="domain" description="DUF4246" evidence="3">
    <location>
        <begin position="38"/>
        <end position="100"/>
    </location>
</feature>
<evidence type="ECO:0000256" key="1">
    <source>
        <dbReference type="SAM" id="MobiDB-lite"/>
    </source>
</evidence>
<dbReference type="Pfam" id="PF21666">
    <property type="entry name" value="DUF4246_N"/>
    <property type="match status" value="1"/>
</dbReference>
<reference evidence="4" key="2">
    <citation type="submission" date="2020-11" db="EMBL/GenBank/DDBJ databases">
        <title>Whole genome sequencing of Colletotrichum sp.</title>
        <authorList>
            <person name="Li H."/>
        </authorList>
    </citation>
    <scope>NUCLEOTIDE SEQUENCE</scope>
    <source>
        <strain evidence="4">CkLH20</strain>
    </source>
</reference>
<feature type="domain" description="DUF4246" evidence="2">
    <location>
        <begin position="119"/>
        <end position="544"/>
    </location>
</feature>
<accession>A0A9P6IEU6</accession>
<dbReference type="PANTHER" id="PTHR33119:SF1">
    <property type="entry name" value="FE2OG DIOXYGENASE DOMAIN-CONTAINING PROTEIN"/>
    <property type="match status" value="1"/>
</dbReference>
<gene>
    <name evidence="4" type="ORF">CkaCkLH20_05090</name>
</gene>
<reference evidence="4" key="1">
    <citation type="submission" date="2020-03" db="EMBL/GenBank/DDBJ databases">
        <authorList>
            <person name="He L."/>
        </authorList>
    </citation>
    <scope>NUCLEOTIDE SEQUENCE</scope>
    <source>
        <strain evidence="4">CkLH20</strain>
    </source>
</reference>
<keyword evidence="5" id="KW-1185">Reference proteome</keyword>
<dbReference type="AlphaFoldDB" id="A0A9P6IEU6"/>
<evidence type="ECO:0000313" key="5">
    <source>
        <dbReference type="Proteomes" id="UP000781932"/>
    </source>
</evidence>
<evidence type="ECO:0000313" key="4">
    <source>
        <dbReference type="EMBL" id="KAF9877390.1"/>
    </source>
</evidence>
<dbReference type="InterPro" id="IPR025340">
    <property type="entry name" value="DUF4246"/>
</dbReference>
<evidence type="ECO:0008006" key="6">
    <source>
        <dbReference type="Google" id="ProtNLM"/>
    </source>
</evidence>
<proteinExistence type="predicted"/>
<dbReference type="Pfam" id="PF14033">
    <property type="entry name" value="DUF4246"/>
    <property type="match status" value="1"/>
</dbReference>
<feature type="compositionally biased region" description="Acidic residues" evidence="1">
    <location>
        <begin position="331"/>
        <end position="340"/>
    </location>
</feature>
<protein>
    <recommendedName>
        <fullName evidence="6">Duf1665 domain containing protein</fullName>
    </recommendedName>
</protein>
<organism evidence="4 5">
    <name type="scientific">Colletotrichum karsti</name>
    <dbReference type="NCBI Taxonomy" id="1095194"/>
    <lineage>
        <taxon>Eukaryota</taxon>
        <taxon>Fungi</taxon>
        <taxon>Dikarya</taxon>
        <taxon>Ascomycota</taxon>
        <taxon>Pezizomycotina</taxon>
        <taxon>Sordariomycetes</taxon>
        <taxon>Hypocreomycetidae</taxon>
        <taxon>Glomerellales</taxon>
        <taxon>Glomerellaceae</taxon>
        <taxon>Colletotrichum</taxon>
        <taxon>Colletotrichum boninense species complex</taxon>
    </lineage>
</organism>
<dbReference type="EMBL" id="JAATWM020000014">
    <property type="protein sequence ID" value="KAF9877390.1"/>
    <property type="molecule type" value="Genomic_DNA"/>
</dbReference>
<feature type="compositionally biased region" description="Basic and acidic residues" evidence="1">
    <location>
        <begin position="313"/>
        <end position="330"/>
    </location>
</feature>
<dbReference type="PANTHER" id="PTHR33119">
    <property type="entry name" value="IFI3P"/>
    <property type="match status" value="1"/>
</dbReference>
<evidence type="ECO:0000259" key="2">
    <source>
        <dbReference type="Pfam" id="PF14033"/>
    </source>
</evidence>
<evidence type="ECO:0000259" key="3">
    <source>
        <dbReference type="Pfam" id="PF21666"/>
    </source>
</evidence>
<feature type="region of interest" description="Disordered" evidence="1">
    <location>
        <begin position="310"/>
        <end position="340"/>
    </location>
</feature>
<dbReference type="InterPro" id="IPR049192">
    <property type="entry name" value="DUF4246_C"/>
</dbReference>
<dbReference type="OrthoDB" id="415532at2759"/>
<dbReference type="GeneID" id="62160883"/>
<comment type="caution">
    <text evidence="4">The sequence shown here is derived from an EMBL/GenBank/DDBJ whole genome shotgun (WGS) entry which is preliminary data.</text>
</comment>
<dbReference type="Proteomes" id="UP000781932">
    <property type="component" value="Unassembled WGS sequence"/>
</dbReference>
<name>A0A9P6IEU6_9PEZI</name>
<dbReference type="InterPro" id="IPR049207">
    <property type="entry name" value="DUF4246_N"/>
</dbReference>